<evidence type="ECO:0000313" key="4">
    <source>
        <dbReference type="Proteomes" id="UP000011689"/>
    </source>
</evidence>
<reference evidence="3 4" key="1">
    <citation type="journal article" date="2014" name="PLoS Genet.">
        <title>Phylogenetically driven sequencing of extremely halophilic archaea reveals strategies for static and dynamic osmo-response.</title>
        <authorList>
            <person name="Becker E.A."/>
            <person name="Seitzer P.M."/>
            <person name="Tritt A."/>
            <person name="Larsen D."/>
            <person name="Krusor M."/>
            <person name="Yao A.I."/>
            <person name="Wu D."/>
            <person name="Madern D."/>
            <person name="Eisen J.A."/>
            <person name="Darling A.E."/>
            <person name="Facciotti M.T."/>
        </authorList>
    </citation>
    <scope>NUCLEOTIDE SEQUENCE [LARGE SCALE GENOMIC DNA]</scope>
    <source>
        <strain evidence="3 4">ATCC 700873</strain>
    </source>
</reference>
<feature type="domain" description="DUF7969" evidence="2">
    <location>
        <begin position="1"/>
        <end position="50"/>
    </location>
</feature>
<dbReference type="PATRIC" id="fig|1227481.4.peg.228"/>
<dbReference type="Pfam" id="PF25923">
    <property type="entry name" value="DUF7969"/>
    <property type="match status" value="2"/>
</dbReference>
<dbReference type="STRING" id="1227481.C467_01266"/>
<feature type="region of interest" description="Disordered" evidence="1">
    <location>
        <begin position="42"/>
        <end position="168"/>
    </location>
</feature>
<gene>
    <name evidence="3" type="ORF">C467_01266</name>
</gene>
<dbReference type="AlphaFoldDB" id="M0FN69"/>
<feature type="compositionally biased region" description="Acidic residues" evidence="1">
    <location>
        <begin position="46"/>
        <end position="71"/>
    </location>
</feature>
<sequence length="168" mass="17802">MSYPVTYYCPHCGTLVALEREGYLADKSVTPYPLEGWTYVAPTEPFDADEGGEGDGEGGSDGEEVEGDALDADGVRFVCGESDGVEWDPHDGVRGTDVGGDEPYREPDAEGVGCGEPFYLSFVRYEEGREIDPDAEAEPVEINPDPRPSGPRGPSGPSGGGDSDGGFW</sequence>
<keyword evidence="4" id="KW-1185">Reference proteome</keyword>
<evidence type="ECO:0000259" key="2">
    <source>
        <dbReference type="Pfam" id="PF25923"/>
    </source>
</evidence>
<dbReference type="InterPro" id="IPR058275">
    <property type="entry name" value="DUF7969"/>
</dbReference>
<proteinExistence type="predicted"/>
<feature type="domain" description="DUF7969" evidence="2">
    <location>
        <begin position="63"/>
        <end position="167"/>
    </location>
</feature>
<protein>
    <recommendedName>
        <fullName evidence="2">DUF7969 domain-containing protein</fullName>
    </recommendedName>
</protein>
<evidence type="ECO:0000256" key="1">
    <source>
        <dbReference type="SAM" id="MobiDB-lite"/>
    </source>
</evidence>
<evidence type="ECO:0000313" key="3">
    <source>
        <dbReference type="EMBL" id="ELZ61405.1"/>
    </source>
</evidence>
<dbReference type="OrthoDB" id="313263at2157"/>
<organism evidence="3 4">
    <name type="scientific">Halorubrum hochstenium ATCC 700873</name>
    <dbReference type="NCBI Taxonomy" id="1227481"/>
    <lineage>
        <taxon>Archaea</taxon>
        <taxon>Methanobacteriati</taxon>
        <taxon>Methanobacteriota</taxon>
        <taxon>Stenosarchaea group</taxon>
        <taxon>Halobacteria</taxon>
        <taxon>Halobacteriales</taxon>
        <taxon>Haloferacaceae</taxon>
        <taxon>Halorubrum</taxon>
    </lineage>
</organism>
<accession>M0FN69</accession>
<dbReference type="EMBL" id="AOJO01000006">
    <property type="protein sequence ID" value="ELZ61405.1"/>
    <property type="molecule type" value="Genomic_DNA"/>
</dbReference>
<name>M0FN69_9EURY</name>
<comment type="caution">
    <text evidence="3">The sequence shown here is derived from an EMBL/GenBank/DDBJ whole genome shotgun (WGS) entry which is preliminary data.</text>
</comment>
<dbReference type="Proteomes" id="UP000011689">
    <property type="component" value="Unassembled WGS sequence"/>
</dbReference>
<feature type="compositionally biased region" description="Gly residues" evidence="1">
    <location>
        <begin position="156"/>
        <end position="168"/>
    </location>
</feature>
<dbReference type="RefSeq" id="WP_008581027.1">
    <property type="nucleotide sequence ID" value="NZ_AOJO01000006.1"/>
</dbReference>
<dbReference type="GeneID" id="72714616"/>